<dbReference type="AlphaFoldDB" id="A0A852Z860"/>
<organism evidence="2 3">
    <name type="scientific">Actinopolymorpha rutila</name>
    <dbReference type="NCBI Taxonomy" id="446787"/>
    <lineage>
        <taxon>Bacteria</taxon>
        <taxon>Bacillati</taxon>
        <taxon>Actinomycetota</taxon>
        <taxon>Actinomycetes</taxon>
        <taxon>Propionibacteriales</taxon>
        <taxon>Actinopolymorphaceae</taxon>
        <taxon>Actinopolymorpha</taxon>
    </lineage>
</organism>
<dbReference type="EMBL" id="JACBZH010000001">
    <property type="protein sequence ID" value="NYH88415.1"/>
    <property type="molecule type" value="Genomic_DNA"/>
</dbReference>
<evidence type="ECO:0000313" key="2">
    <source>
        <dbReference type="EMBL" id="NYH88415.1"/>
    </source>
</evidence>
<comment type="caution">
    <text evidence="2">The sequence shown here is derived from an EMBL/GenBank/DDBJ whole genome shotgun (WGS) entry which is preliminary data.</text>
</comment>
<evidence type="ECO:0000256" key="1">
    <source>
        <dbReference type="SAM" id="MobiDB-lite"/>
    </source>
</evidence>
<feature type="region of interest" description="Disordered" evidence="1">
    <location>
        <begin position="1"/>
        <end position="26"/>
    </location>
</feature>
<keyword evidence="3" id="KW-1185">Reference proteome</keyword>
<gene>
    <name evidence="2" type="ORF">F4554_001053</name>
</gene>
<proteinExistence type="predicted"/>
<dbReference type="Proteomes" id="UP000579605">
    <property type="component" value="Unassembled WGS sequence"/>
</dbReference>
<sequence length="83" mass="9277">MNTGRGFRGVPMGPDHGPGEMVDNGAMPGRVHALRARPRTLRERQTVVRTDGLTATFRRLVGHQVDVMEFVASEHDLLEVRRT</sequence>
<accession>A0A852Z860</accession>
<name>A0A852Z860_9ACTN</name>
<reference evidence="2 3" key="1">
    <citation type="submission" date="2020-07" db="EMBL/GenBank/DDBJ databases">
        <title>Sequencing the genomes of 1000 actinobacteria strains.</title>
        <authorList>
            <person name="Klenk H.-P."/>
        </authorList>
    </citation>
    <scope>NUCLEOTIDE SEQUENCE [LARGE SCALE GENOMIC DNA]</scope>
    <source>
        <strain evidence="2 3">DSM 18448</strain>
    </source>
</reference>
<protein>
    <submittedName>
        <fullName evidence="2">Uncharacterized protein</fullName>
    </submittedName>
</protein>
<evidence type="ECO:0000313" key="3">
    <source>
        <dbReference type="Proteomes" id="UP000579605"/>
    </source>
</evidence>